<accession>A0A7G9V599</accession>
<dbReference type="Proteomes" id="UP000516168">
    <property type="component" value="Segment"/>
</dbReference>
<sequence length="56" mass="6040">MTSATALSNSFLSADAFSSTMTFFLFVSTSFSNDLFFADKYFNIPTKNNPAAAIAP</sequence>
<name>A0A7G9V599_9CAUD</name>
<evidence type="ECO:0000313" key="1">
    <source>
        <dbReference type="EMBL" id="QNO01455.1"/>
    </source>
</evidence>
<protein>
    <submittedName>
        <fullName evidence="1">Uncharacterized protein</fullName>
    </submittedName>
</protein>
<gene>
    <name evidence="1" type="ORF">barba13A_phanotate104</name>
</gene>
<dbReference type="EMBL" id="MT497224">
    <property type="protein sequence ID" value="QNO01455.1"/>
    <property type="molecule type" value="Genomic_DNA"/>
</dbReference>
<organism evidence="1 2">
    <name type="scientific">Rheinheimera phage vB_RspM_barba_1-3A</name>
    <dbReference type="NCBI Taxonomy" id="2743846"/>
    <lineage>
        <taxon>Viruses</taxon>
        <taxon>Duplodnaviria</taxon>
        <taxon>Heunggongvirae</taxon>
        <taxon>Uroviricota</taxon>
        <taxon>Caudoviricetes</taxon>
        <taxon>Barbavirus</taxon>
        <taxon>Barbavirus barba18A</taxon>
    </lineage>
</organism>
<evidence type="ECO:0000313" key="2">
    <source>
        <dbReference type="Proteomes" id="UP000516168"/>
    </source>
</evidence>
<reference evidence="2" key="1">
    <citation type="submission" date="2020-05" db="EMBL/GenBank/DDBJ databases">
        <title>Genomics and ecology of novel Flavobacterium phages from the Baltic Sea.</title>
        <authorList>
            <person name="Hoetzinger M."/>
            <person name="Nilsson E."/>
            <person name="Holmfeldt K."/>
        </authorList>
    </citation>
    <scope>NUCLEOTIDE SEQUENCE [LARGE SCALE GENOMIC DNA]</scope>
</reference>
<proteinExistence type="predicted"/>